<proteinExistence type="predicted"/>
<reference evidence="1" key="1">
    <citation type="journal article" date="2021" name="Proc. Natl. Acad. Sci. U.S.A.">
        <title>A Catalog of Tens of Thousands of Viruses from Human Metagenomes Reveals Hidden Associations with Chronic Diseases.</title>
        <authorList>
            <person name="Tisza M.J."/>
            <person name="Buck C.B."/>
        </authorList>
    </citation>
    <scope>NUCLEOTIDE SEQUENCE</scope>
    <source>
        <strain evidence="1">CtM6i4</strain>
    </source>
</reference>
<sequence length="43" mass="4885">MHVCAIPVQISSVLFHCKSVRCHSIAYLSMSRRFLCSTIQIMS</sequence>
<name>A0A8S5T2M1_9CAUD</name>
<accession>A0A8S5T2M1</accession>
<dbReference type="EMBL" id="BK032735">
    <property type="protein sequence ID" value="DAF57612.1"/>
    <property type="molecule type" value="Genomic_DNA"/>
</dbReference>
<protein>
    <submittedName>
        <fullName evidence="1">Uncharacterized protein</fullName>
    </submittedName>
</protein>
<evidence type="ECO:0000313" key="1">
    <source>
        <dbReference type="EMBL" id="DAF57612.1"/>
    </source>
</evidence>
<organism evidence="1">
    <name type="scientific">Siphoviridae sp. ctM6i4</name>
    <dbReference type="NCBI Taxonomy" id="2827852"/>
    <lineage>
        <taxon>Viruses</taxon>
        <taxon>Duplodnaviria</taxon>
        <taxon>Heunggongvirae</taxon>
        <taxon>Uroviricota</taxon>
        <taxon>Caudoviricetes</taxon>
    </lineage>
</organism>